<feature type="domain" description="EGF-like" evidence="13">
    <location>
        <begin position="1273"/>
        <end position="1314"/>
    </location>
</feature>
<evidence type="ECO:0000256" key="6">
    <source>
        <dbReference type="ARBA" id="ARBA00022737"/>
    </source>
</evidence>
<dbReference type="PANTHER" id="PTHR47333">
    <property type="entry name" value="VON WILLEBRAND FACTOR C AND EGF DOMAIN-CONTAINING PROTEIN"/>
    <property type="match status" value="1"/>
</dbReference>
<dbReference type="Pfam" id="PF00683">
    <property type="entry name" value="TB"/>
    <property type="match status" value="9"/>
</dbReference>
<feature type="domain" description="EGF-like" evidence="13">
    <location>
        <begin position="2470"/>
        <end position="2508"/>
    </location>
</feature>
<feature type="domain" description="EGF-like" evidence="13">
    <location>
        <begin position="2113"/>
        <end position="2154"/>
    </location>
</feature>
<feature type="domain" description="TB" evidence="14">
    <location>
        <begin position="347"/>
        <end position="401"/>
    </location>
</feature>
<keyword evidence="4 10" id="KW-0245">EGF-like domain</keyword>
<feature type="domain" description="EGF-like" evidence="13">
    <location>
        <begin position="1481"/>
        <end position="1521"/>
    </location>
</feature>
<dbReference type="PIRSF" id="PIRSF036312">
    <property type="entry name" value="Fibrillin"/>
    <property type="match status" value="1"/>
</dbReference>
<feature type="domain" description="TB" evidence="14">
    <location>
        <begin position="2045"/>
        <end position="2098"/>
    </location>
</feature>
<dbReference type="InterPro" id="IPR000152">
    <property type="entry name" value="EGF-type_Asp/Asn_hydroxyl_site"/>
</dbReference>
<feature type="domain" description="EGF-like" evidence="13">
    <location>
        <begin position="1356"/>
        <end position="1394"/>
    </location>
</feature>
<feature type="domain" description="EGF-like" evidence="13">
    <location>
        <begin position="1397"/>
        <end position="1434"/>
    </location>
</feature>
<feature type="domain" description="TB" evidence="14">
    <location>
        <begin position="1687"/>
        <end position="1744"/>
    </location>
</feature>
<feature type="domain" description="EGF-like" evidence="13">
    <location>
        <begin position="2429"/>
        <end position="2469"/>
    </location>
</feature>
<dbReference type="SUPFAM" id="SSF57184">
    <property type="entry name" value="Growth factor receptor domain"/>
    <property type="match status" value="11"/>
</dbReference>
<keyword evidence="7" id="KW-0106">Calcium</keyword>
<dbReference type="InterPro" id="IPR013032">
    <property type="entry name" value="EGF-like_CS"/>
</dbReference>
<feature type="domain" description="TB" evidence="14">
    <location>
        <begin position="843"/>
        <end position="882"/>
    </location>
</feature>
<feature type="domain" description="EGF-like" evidence="13">
    <location>
        <begin position="2552"/>
        <end position="2591"/>
    </location>
</feature>
<dbReference type="InterPro" id="IPR000742">
    <property type="entry name" value="EGF"/>
</dbReference>
<evidence type="ECO:0000256" key="2">
    <source>
        <dbReference type="ARBA" id="ARBA00022525"/>
    </source>
</evidence>
<evidence type="ECO:0000313" key="16">
    <source>
        <dbReference type="RefSeq" id="XP_022247659.1"/>
    </source>
</evidence>
<accession>A0ABM1SVK3</accession>
<feature type="domain" description="EGF-like" evidence="13">
    <location>
        <begin position="448"/>
        <end position="488"/>
    </location>
</feature>
<sequence length="2859" mass="314211">MIFSTVFLCLWLCIPNGEPTTGSRIRSGRQRSPNNSQRPANLRGPNLCKGDQGTTCCPGWMLTHGTLMCIIPICIHSCGDGRCIRPNVCYCNNGHTAAHCGTTGRPGPISPGIRQGPITHGIHPGPRIPGPGISGPGIPSAVGSGSGGVIPGGPGILSHRYPVCREPCLNGGRCIGQDRCSCVYGFSGRRCELDLRTGPCFRKVKNQFCAGQLSGVVCTRQLCCATVGIAWGHPCEECPSELDCDRGFITNINSRSCQDVDECDAIPGLCEKGKCVNSIGSFHCECEEGYERDEDTDSCIDVDECKSFTSVCQHGRCVNTKGSFYCICGRGYVRSPDSKACLDTRRGDCYLDFSSGRCLNKLSVRLSKMECCCGDNMGKAWADKYCDPCPLSGTRDYDTLCDVSPAINECDLNSALCKNGRCIDTEKSYKCECFEGFRLVNNQKKCEDINECKNKNICQRGQCVNTQGSFQCICPSGYFLTADGQDCTDMDECATKGMCANGVCLNIDGSFTCQCNEGYVLAHLGHVCIDIDECAENGRICNRGQCENVPGSYRCSCKEGFVLEPNGKFCVGNLSPGGYVSVGRFYVFYVLSPGGYVSVDINECVEIPSSCINGQCLNTPGSFKCICRDGTELTNGGRTCIETRRDYCYSVFENGECSQPSRMLVRKSKCCCVGATIDGITPAWGTPCTPCPFPGTTEYVRMCGQAPQEIFYVNECVMYPSICVNGACEDLHGGYRCICNPGYEIDSTGKKCSDINECRVNLLLCDKGQCRNTPGSFQCTCPTGYRHNTQTNVCEDVDECSVPGQDVCIGGVCINAEGSYRCECEPGTTLDKTRNICIDNRKGVCWLSVHNGRCENDVKQLILKSECCATIGKAWGSPCQRCRDADLTCPKGLIMLYGKTCTDVNECEVFPNLCQGGGLCVNTEGSYRCNCPPGLTLDPSGNSCVDLREELCYADYEGGHCISPFSGLHRKMLCCCSVGKAWGHSCEPCPQPGSLQFNELCIKGPGFSLDGRGRGEMIVITDINECVHFPNICMNGRCHNTIGSFNCQCNQGFALDKLNLNCTDIDECSIARGVCANGRCINTLGSFRCECNEGFEDTMMMQMCMDINECERNRGLCRGGQCINTVGSFRCECPLGHELTSDGRYCKDIDECSRTSGICSNGVCENMMGTYQCICNEGYKQTPQLTSCEDINECSVNNGNCEKICINTQGSYSCSCKEGYRLLFDKKSCTDIDECRELPRICNGGQCINYPGSHACRCTEGLMESPDGKSCVDVDECVLNLNLCQSGRCENTLGSFKCHCDPGFSLKELKDGCTDDDECTLNTATCDENAECTNTVGSYKCECFSGFRGNGRTCRDENECLRDNGGCARDARCINTLGSFSCDCDEGFEGDGFQCRDVDECSLNGQLCENGHCLNYAGGYHCDCEMGFTLQDGDKECIDINECSEFRNICVHGRCENEIGKYRCQCDPGYKLDFSGGNCTDVDECENPQSCQYGTCINTPGSFRCECPPNYEIALNGTACVDKREASCYLEVKTYNGRSFCQTDLGTRMTKATCCCSVGKGWGPNCDLCVFKNATEYHDICPVGPGFRPNTLTVIMEDINECEDFPDICVNGRCSNTFGSFMCICLDGYQLDKSHRSCIDIDECETQSDICGAGTCINNIGSYTCLCPPGFEILSTGRPTCIDVRTSSCYRGYYRDPDTKEFVCLHSLMVNQTKMTCCCSVGRAWGDLCEPCPRNGTKAYMKLCEDPRTKPADMDECKAIMCENGRCINTMGSFVCQCYEGYRYDERMIKCEDINECAERREICQGLSHCVNTPGSFKCYCPEGYQLSSNRRNCTDVNECVDICQHGQCTNLQGSFQCTCNEGYYLSQDRRDCLDVDECTRRPGICLNGTCQNTPGSYQCTCNSGFFITPEGDCVDKDECRTIPGLCLNGRCVNTIGSFLCNCQDGYELSLDKRNCIDVNECEKFDYCSEWTCQNSEGSFQCICPDGYIVTPDKKNCQDIDECQTIQNACHEGICTNTPGGYLCICPVGFKVSDDDMECIDNRKGYCYTDFKNDMCVKPKPTNTTRMECCCMKDSVAWGHIKCELCPTAEEEAFKALCPNGMGVFSINGVDIDINECVIDPNICENGYCVNTDRSYRCECQEGFILDVTGRKCLDFNECEEHNICGNGSCKNVIGGFECLCHEGFTPGPRQTCEDIDECLEFSHLCAFRCQNTPGSFKCVCPYGYTLATDGKHCEDTNECESPVNNCRYECKNLVGSFMCICPEGYEQVGMRDECRDIDECANTVGICTNGRCINTRGSYRCECFEGFETSADQTSCIDVRLGYCFSYAAGYACIDTTEMKEMTRTDCCCGIGAAWGNLCQPCPTRGTKDFTDLCPLGQGYNLIGHDVDECALMPSLCPNGQCANTLGSYRCICNRGYRPDRTKTSCIDVDECQQKPSPCKYTCKNTEGSYMCLCPTGYSLNQDSKTCQDIDECITGQHDCEHGCINTPGSYHCTCPEGYKKLENRCIDINECVEQPHLCSPLGTCRNIPGSFKCICPRGYVTDPSGTMCIDSDECLHDGRCQYGCENLEGTYRCACPPGFVLHYYWNQCIDGSRLGGGGGTPCHGSSCTDGCVPNGANDYICLCPDGYQRIGQGHCVTTSTFQSFGTKRPLANGGEAYVNGLLPINGGQFLPGPGDYGDNRLAQYPYQQHIPETGRYVPSTDKIISTEGCYACGSDGRRSKRDLAGKKWQFFKRLTSEMRQWQKSQNISNMTQAMDQPIIVKLPVSAARPKLRLLQIHPIITFLKDNEKYEISNNSNTDGLFQLVTRQDGAVLYLSKKIKQPGTYFLNIKAKTIIPLPLKEDARREAFHMTVHLLVTK</sequence>
<feature type="domain" description="EGF-like" evidence="13">
    <location>
        <begin position="1598"/>
        <end position="1635"/>
    </location>
</feature>
<comment type="subcellular location">
    <subcellularLocation>
        <location evidence="1">Secreted</location>
        <location evidence="1">Extracellular space</location>
        <location evidence="1">Extracellular matrix</location>
    </subcellularLocation>
</comment>
<evidence type="ECO:0000259" key="13">
    <source>
        <dbReference type="PROSITE" id="PS50026"/>
    </source>
</evidence>
<feature type="domain" description="EGF-like" evidence="13">
    <location>
        <begin position="1958"/>
        <end position="1998"/>
    </location>
</feature>
<feature type="domain" description="EGF-like" evidence="13">
    <location>
        <begin position="489"/>
        <end position="525"/>
    </location>
</feature>
<dbReference type="SUPFAM" id="SSF57581">
    <property type="entry name" value="TB module/8-cys domain"/>
    <property type="match status" value="9"/>
</dbReference>
<dbReference type="PROSITE" id="PS00022">
    <property type="entry name" value="EGF_1"/>
    <property type="match status" value="1"/>
</dbReference>
<dbReference type="PROSITE" id="PS50026">
    <property type="entry name" value="EGF_3"/>
    <property type="match status" value="40"/>
</dbReference>
<dbReference type="Pfam" id="PF12947">
    <property type="entry name" value="EGF_3"/>
    <property type="match status" value="2"/>
</dbReference>
<feature type="domain" description="EGF-like" evidence="13">
    <location>
        <begin position="1064"/>
        <end position="1105"/>
    </location>
</feature>
<feature type="domain" description="EGF-like" evidence="13">
    <location>
        <begin position="1022"/>
        <end position="1063"/>
    </location>
</feature>
<feature type="domain" description="EGF-like" evidence="13">
    <location>
        <begin position="1875"/>
        <end position="1915"/>
    </location>
</feature>
<dbReference type="InterPro" id="IPR026823">
    <property type="entry name" value="cEGF"/>
</dbReference>
<feature type="domain" description="EGF-like" evidence="13">
    <location>
        <begin position="530"/>
        <end position="571"/>
    </location>
</feature>
<feature type="domain" description="EGF-like" evidence="13">
    <location>
        <begin position="301"/>
        <end position="342"/>
    </location>
</feature>
<feature type="domain" description="EGF-like" evidence="13">
    <location>
        <begin position="1916"/>
        <end position="1957"/>
    </location>
</feature>
<feature type="domain" description="EGF-like" evidence="13">
    <location>
        <begin position="2387"/>
        <end position="2424"/>
    </location>
</feature>
<feature type="domain" description="EGF-like" evidence="13">
    <location>
        <begin position="2509"/>
        <end position="2547"/>
    </location>
</feature>
<feature type="domain" description="EGF-like" evidence="13">
    <location>
        <begin position="1753"/>
        <end position="1792"/>
    </location>
</feature>
<dbReference type="Pfam" id="PF14670">
    <property type="entry name" value="FXa_inhibition"/>
    <property type="match status" value="1"/>
</dbReference>
<dbReference type="Proteomes" id="UP000694941">
    <property type="component" value="Unplaced"/>
</dbReference>
<dbReference type="Gene3D" id="3.90.290.10">
    <property type="entry name" value="TGF-beta binding (TB) domain"/>
    <property type="match status" value="9"/>
</dbReference>
<dbReference type="RefSeq" id="XP_022247659.1">
    <property type="nucleotide sequence ID" value="XM_022391951.1"/>
</dbReference>
<protein>
    <submittedName>
        <fullName evidence="16">Fibrillin-1-like</fullName>
    </submittedName>
</protein>
<evidence type="ECO:0000259" key="14">
    <source>
        <dbReference type="PROSITE" id="PS51364"/>
    </source>
</evidence>
<feature type="compositionally biased region" description="Polar residues" evidence="11">
    <location>
        <begin position="22"/>
        <end position="39"/>
    </location>
</feature>
<name>A0ABM1SVK3_LIMPO</name>
<gene>
    <name evidence="16" type="primary">LOC106464239</name>
</gene>
<feature type="domain" description="EGF-like" evidence="13">
    <location>
        <begin position="406"/>
        <end position="447"/>
    </location>
</feature>
<dbReference type="Gene3D" id="2.10.25.10">
    <property type="entry name" value="Laminin"/>
    <property type="match status" value="44"/>
</dbReference>
<feature type="domain" description="EGF-like" evidence="13">
    <location>
        <begin position="259"/>
        <end position="300"/>
    </location>
</feature>
<dbReference type="InterPro" id="IPR052080">
    <property type="entry name" value="vWF_C/EGF_Fibrillin"/>
</dbReference>
<feature type="domain" description="EGF-like" evidence="13">
    <location>
        <begin position="1439"/>
        <end position="1476"/>
    </location>
</feature>
<dbReference type="InterPro" id="IPR018097">
    <property type="entry name" value="EGF_Ca-bd_CS"/>
</dbReference>
<keyword evidence="15" id="KW-1185">Reference proteome</keyword>
<keyword evidence="5 12" id="KW-0732">Signal</keyword>
<dbReference type="PROSITE" id="PS01186">
    <property type="entry name" value="EGF_2"/>
    <property type="match status" value="28"/>
</dbReference>
<feature type="domain" description="EGF-like" evidence="13">
    <location>
        <begin position="2277"/>
        <end position="2318"/>
    </location>
</feature>
<evidence type="ECO:0000256" key="9">
    <source>
        <dbReference type="ARBA" id="ARBA00023180"/>
    </source>
</evidence>
<feature type="signal peptide" evidence="12">
    <location>
        <begin position="1"/>
        <end position="19"/>
    </location>
</feature>
<feature type="domain" description="EGF-like" evidence="13">
    <location>
        <begin position="1836"/>
        <end position="1874"/>
    </location>
</feature>
<feature type="domain" description="TB" evidence="14">
    <location>
        <begin position="950"/>
        <end position="1001"/>
    </location>
</feature>
<evidence type="ECO:0000256" key="7">
    <source>
        <dbReference type="ARBA" id="ARBA00022837"/>
    </source>
</evidence>
<feature type="chain" id="PRO_5045513173" evidence="12">
    <location>
        <begin position="20"/>
        <end position="2859"/>
    </location>
</feature>
<feature type="disulfide bond" evidence="10">
    <location>
        <begin position="1757"/>
        <end position="1767"/>
    </location>
</feature>
<feature type="domain" description="EGF-like" evidence="13">
    <location>
        <begin position="754"/>
        <end position="795"/>
    </location>
</feature>
<dbReference type="InterPro" id="IPR024731">
    <property type="entry name" value="NELL2-like_EGF"/>
</dbReference>
<feature type="domain" description="EGF-like" evidence="13">
    <location>
        <begin position="903"/>
        <end position="941"/>
    </location>
</feature>
<evidence type="ECO:0000256" key="11">
    <source>
        <dbReference type="SAM" id="MobiDB-lite"/>
    </source>
</evidence>
<feature type="domain" description="EGF-like" evidence="13">
    <location>
        <begin position="1640"/>
        <end position="1682"/>
    </location>
</feature>
<keyword evidence="3" id="KW-0272">Extracellular matrix</keyword>
<feature type="domain" description="EGF-like" evidence="13">
    <location>
        <begin position="600"/>
        <end position="641"/>
    </location>
</feature>
<dbReference type="InterPro" id="IPR009030">
    <property type="entry name" value="Growth_fac_rcpt_cys_sf"/>
</dbReference>
<dbReference type="PANTHER" id="PTHR47333:SF4">
    <property type="entry name" value="EGF-LIKE DOMAIN-CONTAINING PROTEIN"/>
    <property type="match status" value="1"/>
</dbReference>
<feature type="domain" description="EGF-like" evidence="13">
    <location>
        <begin position="1315"/>
        <end position="1355"/>
    </location>
</feature>
<keyword evidence="9" id="KW-0325">Glycoprotein</keyword>
<feature type="domain" description="EGF-like" evidence="13">
    <location>
        <begin position="160"/>
        <end position="192"/>
    </location>
</feature>
<keyword evidence="6" id="KW-0677">Repeat</keyword>
<evidence type="ECO:0000256" key="12">
    <source>
        <dbReference type="SAM" id="SignalP"/>
    </source>
</evidence>
<dbReference type="PROSITE" id="PS51364">
    <property type="entry name" value="TB"/>
    <property type="match status" value="9"/>
</dbReference>
<feature type="domain" description="TB" evidence="14">
    <location>
        <begin position="1526"/>
        <end position="1581"/>
    </location>
</feature>
<evidence type="ECO:0000256" key="1">
    <source>
        <dbReference type="ARBA" id="ARBA00004498"/>
    </source>
</evidence>
<dbReference type="PROSITE" id="PS00010">
    <property type="entry name" value="ASX_HYDROXYL"/>
    <property type="match status" value="41"/>
</dbReference>
<dbReference type="CDD" id="cd00054">
    <property type="entry name" value="EGF_CA"/>
    <property type="match status" value="23"/>
</dbReference>
<feature type="domain" description="EGF-like" evidence="13">
    <location>
        <begin position="796"/>
        <end position="834"/>
    </location>
</feature>
<proteinExistence type="predicted"/>
<reference evidence="16" key="1">
    <citation type="submission" date="2025-08" db="UniProtKB">
        <authorList>
            <consortium name="RefSeq"/>
        </authorList>
    </citation>
    <scope>IDENTIFICATION</scope>
    <source>
        <tissue evidence="16">Muscle</tissue>
    </source>
</reference>
<dbReference type="InterPro" id="IPR017878">
    <property type="entry name" value="TB_dom"/>
</dbReference>
<dbReference type="SUPFAM" id="SSF57196">
    <property type="entry name" value="EGF/Laminin"/>
    <property type="match status" value="10"/>
</dbReference>
<keyword evidence="2" id="KW-0964">Secreted</keyword>
<evidence type="ECO:0000256" key="4">
    <source>
        <dbReference type="ARBA" id="ARBA00022536"/>
    </source>
</evidence>
<feature type="domain" description="EGF-like" evidence="13">
    <location>
        <begin position="712"/>
        <end position="753"/>
    </location>
</feature>
<dbReference type="SMART" id="SM00181">
    <property type="entry name" value="EGF"/>
    <property type="match status" value="45"/>
</dbReference>
<comment type="caution">
    <text evidence="10">Lacks conserved residue(s) required for the propagation of feature annotation.</text>
</comment>
<feature type="disulfide bond" evidence="10">
    <location>
        <begin position="164"/>
        <end position="174"/>
    </location>
</feature>
<evidence type="ECO:0000256" key="8">
    <source>
        <dbReference type="ARBA" id="ARBA00023157"/>
    </source>
</evidence>
<evidence type="ECO:0000313" key="15">
    <source>
        <dbReference type="Proteomes" id="UP000694941"/>
    </source>
</evidence>
<feature type="domain" description="EGF-like" evidence="13">
    <location>
        <begin position="1999"/>
        <end position="2036"/>
    </location>
</feature>
<evidence type="ECO:0000256" key="5">
    <source>
        <dbReference type="ARBA" id="ARBA00022729"/>
    </source>
</evidence>
<feature type="domain" description="EGF-like" evidence="13">
    <location>
        <begin position="2195"/>
        <end position="2235"/>
    </location>
</feature>
<dbReference type="InterPro" id="IPR036773">
    <property type="entry name" value="TB_dom_sf"/>
</dbReference>
<evidence type="ECO:0000256" key="10">
    <source>
        <dbReference type="PROSITE-ProRule" id="PRU00076"/>
    </source>
</evidence>
<feature type="domain" description="EGF-like" evidence="13">
    <location>
        <begin position="1148"/>
        <end position="1189"/>
    </location>
</feature>
<organism evidence="15 16">
    <name type="scientific">Limulus polyphemus</name>
    <name type="common">Atlantic horseshoe crab</name>
    <dbReference type="NCBI Taxonomy" id="6850"/>
    <lineage>
        <taxon>Eukaryota</taxon>
        <taxon>Metazoa</taxon>
        <taxon>Ecdysozoa</taxon>
        <taxon>Arthropoda</taxon>
        <taxon>Chelicerata</taxon>
        <taxon>Merostomata</taxon>
        <taxon>Xiphosura</taxon>
        <taxon>Limulidae</taxon>
        <taxon>Limulus</taxon>
    </lineage>
</organism>
<dbReference type="PROSITE" id="PS01187">
    <property type="entry name" value="EGF_CA"/>
    <property type="match status" value="17"/>
</dbReference>
<dbReference type="Pfam" id="PF12661">
    <property type="entry name" value="hEGF"/>
    <property type="match status" value="2"/>
</dbReference>
<feature type="domain" description="EGF-like" evidence="13">
    <location>
        <begin position="2155"/>
        <end position="2194"/>
    </location>
</feature>
<dbReference type="GeneID" id="106464239"/>
<feature type="domain" description="TB" evidence="14">
    <location>
        <begin position="2323"/>
        <end position="2375"/>
    </location>
</feature>
<feature type="domain" description="EGF-like" evidence="13">
    <location>
        <begin position="1106"/>
        <end position="1147"/>
    </location>
</feature>
<feature type="domain" description="TB" evidence="14">
    <location>
        <begin position="646"/>
        <end position="703"/>
    </location>
</feature>
<dbReference type="SMART" id="SM00179">
    <property type="entry name" value="EGF_CA"/>
    <property type="match status" value="43"/>
</dbReference>
<dbReference type="Pfam" id="PF12662">
    <property type="entry name" value="cEGF"/>
    <property type="match status" value="2"/>
</dbReference>
<feature type="region of interest" description="Disordered" evidence="11">
    <location>
        <begin position="22"/>
        <end position="44"/>
    </location>
</feature>
<feature type="disulfide bond" evidence="10">
    <location>
        <begin position="182"/>
        <end position="191"/>
    </location>
</feature>
<feature type="domain" description="EGF-like" evidence="13">
    <location>
        <begin position="1793"/>
        <end position="1835"/>
    </location>
</feature>
<dbReference type="InterPro" id="IPR049883">
    <property type="entry name" value="NOTCH1_EGF-like"/>
</dbReference>
<dbReference type="InterPro" id="IPR001881">
    <property type="entry name" value="EGF-like_Ca-bd_dom"/>
</dbReference>
<feature type="domain" description="TB" evidence="14">
    <location>
        <begin position="198"/>
        <end position="241"/>
    </location>
</feature>
<keyword evidence="8 10" id="KW-1015">Disulfide bond</keyword>
<feature type="disulfide bond" evidence="10">
    <location>
        <begin position="2556"/>
        <end position="2566"/>
    </location>
</feature>
<dbReference type="Pfam" id="PF07645">
    <property type="entry name" value="EGF_CA"/>
    <property type="match status" value="35"/>
</dbReference>
<evidence type="ECO:0000256" key="3">
    <source>
        <dbReference type="ARBA" id="ARBA00022530"/>
    </source>
</evidence>